<dbReference type="InterPro" id="IPR018253">
    <property type="entry name" value="DnaJ_domain_CS"/>
</dbReference>
<dbReference type="PROSITE" id="PS50090">
    <property type="entry name" value="MYB_LIKE"/>
    <property type="match status" value="2"/>
</dbReference>
<feature type="region of interest" description="Disordered" evidence="7">
    <location>
        <begin position="201"/>
        <end position="246"/>
    </location>
</feature>
<evidence type="ECO:0000313" key="12">
    <source>
        <dbReference type="EMBL" id="CAG5108348.1"/>
    </source>
</evidence>
<feature type="domain" description="SANT" evidence="11">
    <location>
        <begin position="336"/>
        <end position="397"/>
    </location>
</feature>
<proteinExistence type="predicted"/>
<dbReference type="InterPro" id="IPR001005">
    <property type="entry name" value="SANT/Myb"/>
</dbReference>
<evidence type="ECO:0000256" key="6">
    <source>
        <dbReference type="ARBA" id="ARBA00037847"/>
    </source>
</evidence>
<dbReference type="InterPro" id="IPR052606">
    <property type="entry name" value="DnaJ_domain_protein"/>
</dbReference>
<dbReference type="EMBL" id="CAJNRD030001124">
    <property type="protein sequence ID" value="CAG5108348.1"/>
    <property type="molecule type" value="Genomic_DNA"/>
</dbReference>
<keyword evidence="2" id="KW-0812">Transmembrane</keyword>
<evidence type="ECO:0000256" key="5">
    <source>
        <dbReference type="ARBA" id="ARBA00023136"/>
    </source>
</evidence>
<dbReference type="SUPFAM" id="SSF46689">
    <property type="entry name" value="Homeodomain-like"/>
    <property type="match status" value="2"/>
</dbReference>
<evidence type="ECO:0000256" key="1">
    <source>
        <dbReference type="ARBA" id="ARBA00004123"/>
    </source>
</evidence>
<dbReference type="PANTHER" id="PTHR44653:SF2">
    <property type="entry name" value="DNAJ HOMOLOG SUBFAMILY C MEMBER 1"/>
    <property type="match status" value="1"/>
</dbReference>
<dbReference type="PROSITE" id="PS51293">
    <property type="entry name" value="SANT"/>
    <property type="match status" value="1"/>
</dbReference>
<evidence type="ECO:0000259" key="10">
    <source>
        <dbReference type="PROSITE" id="PS50090"/>
    </source>
</evidence>
<gene>
    <name evidence="12" type="ORF">HICCMSTLAB_LOCUS13192</name>
</gene>
<dbReference type="InterPro" id="IPR017884">
    <property type="entry name" value="SANT_dom"/>
</dbReference>
<evidence type="ECO:0000256" key="3">
    <source>
        <dbReference type="ARBA" id="ARBA00022729"/>
    </source>
</evidence>
<dbReference type="InterPro" id="IPR001623">
    <property type="entry name" value="DnaJ_domain"/>
</dbReference>
<comment type="caution">
    <text evidence="12">The sequence shown here is derived from an EMBL/GenBank/DDBJ whole genome shotgun (WGS) entry which is preliminary data.</text>
</comment>
<dbReference type="PROSITE" id="PS50076">
    <property type="entry name" value="DNAJ_2"/>
    <property type="match status" value="1"/>
</dbReference>
<name>A0A8J2N021_COTCN</name>
<dbReference type="InterPro" id="IPR036869">
    <property type="entry name" value="J_dom_sf"/>
</dbReference>
<evidence type="ECO:0000313" key="13">
    <source>
        <dbReference type="Proteomes" id="UP000786811"/>
    </source>
</evidence>
<feature type="domain" description="J" evidence="9">
    <location>
        <begin position="40"/>
        <end position="104"/>
    </location>
</feature>
<dbReference type="AlphaFoldDB" id="A0A8J2N021"/>
<evidence type="ECO:0000256" key="8">
    <source>
        <dbReference type="SAM" id="SignalP"/>
    </source>
</evidence>
<dbReference type="Gene3D" id="1.10.287.110">
    <property type="entry name" value="DnaJ domain"/>
    <property type="match status" value="1"/>
</dbReference>
<evidence type="ECO:0000256" key="7">
    <source>
        <dbReference type="SAM" id="MobiDB-lite"/>
    </source>
</evidence>
<evidence type="ECO:0000256" key="4">
    <source>
        <dbReference type="ARBA" id="ARBA00022989"/>
    </source>
</evidence>
<keyword evidence="4" id="KW-1133">Transmembrane helix</keyword>
<feature type="chain" id="PRO_5035156060" evidence="8">
    <location>
        <begin position="23"/>
        <end position="399"/>
    </location>
</feature>
<comment type="subcellular location">
    <subcellularLocation>
        <location evidence="6">Endomembrane system</location>
        <topology evidence="6">Single-pass membrane protein</topology>
    </subcellularLocation>
    <subcellularLocation>
        <location evidence="1">Nucleus</location>
    </subcellularLocation>
</comment>
<feature type="region of interest" description="Disordered" evidence="7">
    <location>
        <begin position="311"/>
        <end position="341"/>
    </location>
</feature>
<dbReference type="CDD" id="cd00167">
    <property type="entry name" value="SANT"/>
    <property type="match status" value="2"/>
</dbReference>
<evidence type="ECO:0000256" key="2">
    <source>
        <dbReference type="ARBA" id="ARBA00022692"/>
    </source>
</evidence>
<keyword evidence="3 8" id="KW-0732">Signal</keyword>
<organism evidence="12 13">
    <name type="scientific">Cotesia congregata</name>
    <name type="common">Parasitoid wasp</name>
    <name type="synonym">Apanteles congregatus</name>
    <dbReference type="NCBI Taxonomy" id="51543"/>
    <lineage>
        <taxon>Eukaryota</taxon>
        <taxon>Metazoa</taxon>
        <taxon>Ecdysozoa</taxon>
        <taxon>Arthropoda</taxon>
        <taxon>Hexapoda</taxon>
        <taxon>Insecta</taxon>
        <taxon>Pterygota</taxon>
        <taxon>Neoptera</taxon>
        <taxon>Endopterygota</taxon>
        <taxon>Hymenoptera</taxon>
        <taxon>Apocrita</taxon>
        <taxon>Ichneumonoidea</taxon>
        <taxon>Braconidae</taxon>
        <taxon>Microgastrinae</taxon>
        <taxon>Cotesia</taxon>
    </lineage>
</organism>
<dbReference type="GO" id="GO:0005634">
    <property type="term" value="C:nucleus"/>
    <property type="evidence" value="ECO:0007669"/>
    <property type="project" value="UniProtKB-SubCell"/>
</dbReference>
<dbReference type="Gene3D" id="1.10.10.60">
    <property type="entry name" value="Homeodomain-like"/>
    <property type="match status" value="2"/>
</dbReference>
<feature type="domain" description="Myb-like" evidence="10">
    <location>
        <begin position="341"/>
        <end position="388"/>
    </location>
</feature>
<dbReference type="Pfam" id="PF23082">
    <property type="entry name" value="Myb_DNA-binding_2"/>
    <property type="match status" value="1"/>
</dbReference>
<dbReference type="SMART" id="SM00271">
    <property type="entry name" value="DnaJ"/>
    <property type="match status" value="1"/>
</dbReference>
<feature type="domain" description="Myb-like" evidence="10">
    <location>
        <begin position="253"/>
        <end position="306"/>
    </location>
</feature>
<feature type="signal peptide" evidence="8">
    <location>
        <begin position="1"/>
        <end position="22"/>
    </location>
</feature>
<dbReference type="GO" id="GO:0012505">
    <property type="term" value="C:endomembrane system"/>
    <property type="evidence" value="ECO:0007669"/>
    <property type="project" value="UniProtKB-SubCell"/>
</dbReference>
<keyword evidence="5" id="KW-0472">Membrane</keyword>
<dbReference type="SUPFAM" id="SSF46565">
    <property type="entry name" value="Chaperone J-domain"/>
    <property type="match status" value="1"/>
</dbReference>
<feature type="compositionally biased region" description="Polar residues" evidence="7">
    <location>
        <begin position="228"/>
        <end position="237"/>
    </location>
</feature>
<evidence type="ECO:0000259" key="11">
    <source>
        <dbReference type="PROSITE" id="PS51293"/>
    </source>
</evidence>
<dbReference type="SMART" id="SM00717">
    <property type="entry name" value="SANT"/>
    <property type="match status" value="2"/>
</dbReference>
<protein>
    <submittedName>
        <fullName evidence="12">Similar to DNAJC1: DnaJ homolog subfamily C member 1 (Homo sapiens)</fullName>
    </submittedName>
</protein>
<dbReference type="OrthoDB" id="1420887at2759"/>
<dbReference type="PRINTS" id="PR00625">
    <property type="entry name" value="JDOMAIN"/>
</dbReference>
<dbReference type="CDD" id="cd06257">
    <property type="entry name" value="DnaJ"/>
    <property type="match status" value="1"/>
</dbReference>
<dbReference type="PANTHER" id="PTHR44653">
    <property type="entry name" value="DNAJ HOMOLOG SUBFAMILY C MEMBER 1"/>
    <property type="match status" value="1"/>
</dbReference>
<dbReference type="Proteomes" id="UP000786811">
    <property type="component" value="Unassembled WGS sequence"/>
</dbReference>
<evidence type="ECO:0000259" key="9">
    <source>
        <dbReference type="PROSITE" id="PS50076"/>
    </source>
</evidence>
<dbReference type="InterPro" id="IPR009057">
    <property type="entry name" value="Homeodomain-like_sf"/>
</dbReference>
<reference evidence="12" key="1">
    <citation type="submission" date="2021-04" db="EMBL/GenBank/DDBJ databases">
        <authorList>
            <person name="Chebbi M.A.C M."/>
        </authorList>
    </citation>
    <scope>NUCLEOTIDE SEQUENCE</scope>
</reference>
<keyword evidence="13" id="KW-1185">Reference proteome</keyword>
<dbReference type="Pfam" id="PF00249">
    <property type="entry name" value="Myb_DNA-binding"/>
    <property type="match status" value="1"/>
</dbReference>
<accession>A0A8J2N021</accession>
<dbReference type="PROSITE" id="PS00636">
    <property type="entry name" value="DNAJ_1"/>
    <property type="match status" value="1"/>
</dbReference>
<sequence>MKFVAIIFITLQFLNICNVSFAWDDDELEVFDVVEEVNQNFYQLLGLTQDANATSIRKAFRQLSLQLHPDKNDAPDADVKFRNLVSVYDVLRDTNKRKHYDNVLVNGLPNWRSAVYYYRHVRKMGLLEMSVILFIVITIGKMEVPDLADILEKIPTPSVWNTLPFQLPCWTFASIVGIPSTIRAIKEMIEERKRRKLEEQAALAEENEQVEPEPVPRGPRRRRAGFTPQEQSGNNSNELKKKDNIRANHVYEKPKYTGGLWTDDDILELIKLVKKFPGGTPDRWEKIAETMNRSVSEVTHMAKKIKDEGLKPNQAAEEPSVVQQPKKVKTRAENPESDVVWSQEEQKALEAALLKYPKSSSVDRWEKIANCIEGKTKEECQLRYRQLVDLVKKKNETTQ</sequence>
<dbReference type="Pfam" id="PF00226">
    <property type="entry name" value="DnaJ"/>
    <property type="match status" value="1"/>
</dbReference>